<evidence type="ECO:0000313" key="4">
    <source>
        <dbReference type="Proteomes" id="UP001642360"/>
    </source>
</evidence>
<dbReference type="EMBL" id="CAUOFW020006046">
    <property type="protein sequence ID" value="CAK9172684.1"/>
    <property type="molecule type" value="Genomic_DNA"/>
</dbReference>
<dbReference type="Proteomes" id="UP001642360">
    <property type="component" value="Unassembled WGS sequence"/>
</dbReference>
<keyword evidence="4" id="KW-1185">Reference proteome</keyword>
<dbReference type="PROSITE" id="PS51840">
    <property type="entry name" value="C2_NT"/>
    <property type="match status" value="1"/>
</dbReference>
<feature type="domain" description="LysM" evidence="1">
    <location>
        <begin position="1093"/>
        <end position="1141"/>
    </location>
</feature>
<dbReference type="PROSITE" id="PS51782">
    <property type="entry name" value="LYSM"/>
    <property type="match status" value="1"/>
</dbReference>
<dbReference type="InterPro" id="IPR018392">
    <property type="entry name" value="LysM"/>
</dbReference>
<dbReference type="Pfam" id="PF10358">
    <property type="entry name" value="NT-C2"/>
    <property type="match status" value="1"/>
</dbReference>
<comment type="caution">
    <text evidence="3">The sequence shown here is derived from an EMBL/GenBank/DDBJ whole genome shotgun (WGS) entry which is preliminary data.</text>
</comment>
<accession>A0ABC8TU91</accession>
<dbReference type="PANTHER" id="PTHR33414:SF1">
    <property type="entry name" value="PROTEIN PLASTID MOVEMENT IMPAIRED 1-RELATED 1"/>
    <property type="match status" value="1"/>
</dbReference>
<evidence type="ECO:0000259" key="2">
    <source>
        <dbReference type="PROSITE" id="PS51840"/>
    </source>
</evidence>
<dbReference type="InterPro" id="IPR039614">
    <property type="entry name" value="PMI1-like"/>
</dbReference>
<gene>
    <name evidence="3" type="ORF">ILEXP_LOCUS42353</name>
</gene>
<dbReference type="AlphaFoldDB" id="A0ABC8TU91"/>
<dbReference type="Pfam" id="PF21745">
    <property type="entry name" value="PMI1_PMIR1-2_C"/>
    <property type="match status" value="1"/>
</dbReference>
<feature type="domain" description="C2 NT-type" evidence="2">
    <location>
        <begin position="90"/>
        <end position="239"/>
    </location>
</feature>
<dbReference type="Gene3D" id="3.10.350.10">
    <property type="entry name" value="LysM domain"/>
    <property type="match status" value="1"/>
</dbReference>
<evidence type="ECO:0008006" key="5">
    <source>
        <dbReference type="Google" id="ProtNLM"/>
    </source>
</evidence>
<organism evidence="3 4">
    <name type="scientific">Ilex paraguariensis</name>
    <name type="common">yerba mate</name>
    <dbReference type="NCBI Taxonomy" id="185542"/>
    <lineage>
        <taxon>Eukaryota</taxon>
        <taxon>Viridiplantae</taxon>
        <taxon>Streptophyta</taxon>
        <taxon>Embryophyta</taxon>
        <taxon>Tracheophyta</taxon>
        <taxon>Spermatophyta</taxon>
        <taxon>Magnoliopsida</taxon>
        <taxon>eudicotyledons</taxon>
        <taxon>Gunneridae</taxon>
        <taxon>Pentapetalae</taxon>
        <taxon>asterids</taxon>
        <taxon>campanulids</taxon>
        <taxon>Aquifoliales</taxon>
        <taxon>Aquifoliaceae</taxon>
        <taxon>Ilex</taxon>
    </lineage>
</organism>
<reference evidence="3 4" key="1">
    <citation type="submission" date="2024-02" db="EMBL/GenBank/DDBJ databases">
        <authorList>
            <person name="Vignale AGUSTIN F."/>
            <person name="Sosa J E."/>
            <person name="Modenutti C."/>
        </authorList>
    </citation>
    <scope>NUCLEOTIDE SEQUENCE [LARGE SCALE GENOMIC DNA]</scope>
</reference>
<evidence type="ECO:0000259" key="1">
    <source>
        <dbReference type="PROSITE" id="PS51782"/>
    </source>
</evidence>
<dbReference type="InterPro" id="IPR019448">
    <property type="entry name" value="NT-C2"/>
</dbReference>
<evidence type="ECO:0000313" key="3">
    <source>
        <dbReference type="EMBL" id="CAK9172684.1"/>
    </source>
</evidence>
<dbReference type="PANTHER" id="PTHR33414">
    <property type="entry name" value="PROTEIN PLASTID MOVEMENT IMPAIRED 1-RELATED 1"/>
    <property type="match status" value="1"/>
</dbReference>
<proteinExistence type="predicted"/>
<name>A0ABC8TU91_9AQUA</name>
<dbReference type="InterPro" id="IPR048972">
    <property type="entry name" value="PMI1_PMIR1-2_C"/>
</dbReference>
<dbReference type="Pfam" id="PF01476">
    <property type="entry name" value="LysM"/>
    <property type="match status" value="1"/>
</dbReference>
<sequence length="1144" mass="127648">MKMMMSNIESENSSGEDLSSSLLLRDIEEISKALYQHKTPPKALLSSSDHRSKSACKTRVSASKSKVFIEDLLHKEKKSSIWDWKPLKALTHLWNHRFGCCFFLHVHNIEGLPPNFNDLSLCVNWKQKVEVLRTRPGRICQGLVEFNETLMHRCSVYGSRNGPQNSAKYKPKLFLLYAAVVGAPGLDVGNHWIDLTKLLPLTLEELAKEKRSSGKWTTSFKLMGKAKGAILNVSFGYSMWGDHSFESSSYVEIAEFAEKSGPRTMDSVADFGRTRGNSMLRRLGSVPSNRNHGSHLSSLSLDIKVLDEVFRNQGSELAQSITFLYKKLDEGKLGNAEDFDFFYGQLDPGSPPEFSGENIRNSCDNTEFTVIEQGIELPMQQQLKLEEYAVQSLDCTVIETIDVAEIFSSDGTDIDEKMECNSKDELSVSQQNSVINGCIYQENDECNKGPTVDGLESVLNLLISESAELDSLVDVNKFVEQENWMMTNPSYKAGKMVKSLSLDDVTESVANEFLNMMWVERSPLDIDSGGEPESPRERLLRQFEQETLASCNSIFDLDSMMEQVEFSGAASTSYGRRDYSGDFDLSLVCQEPEKEHSWVSQSLRSKRNVKLLENLETEALMREWGLNDKAFQNSPRASSGGFGSPIHLPPEEPPELPPLVEGFGPIVRMKGGGFLRSINPLLFRNAKNDATLIMQVSGLVVLPAAMGSSIMEILQCWALVGAEKMSMQANELMPLEDITGKTMQQVVWEAASRSEGLKRLPLVKESDVGHDSFFMGKKVELPSDKSSNNLNSSSMLDEIDLEYVSLEDLAPLAMARIEALSVEGLRIQCSMSNEEAPSSIKPQFIGKNSAFIRKNLKVDGVLSSEGAAGLLLLDVADSSIDFDELMSLSISLDEWMRLDAGLLNNEDKINERIFKILAAHHAKFTDLSSGKLTMDCKWDKLSGGTSGFLENDFTVALNLQLRDSFRNYEAVGDSMLALIQVERVYVPLQQEVRSTVSERSYNREEDGLYGQLVGMGINIKEEEKRIKEGGIPRFKISEVHVAGLNAEPGDKQLWGNRTHQQSGSRWLLSSGMGNTNKHLFFKSHAIVKSSSQMMRKVNQGDTLWSISSHVPGNAAKWKELMSLSIHVRNPDIVFPKETIEIPKV</sequence>
<protein>
    <recommendedName>
        <fullName evidence="5">C2 NT-type domain-containing protein</fullName>
    </recommendedName>
</protein>
<dbReference type="InterPro" id="IPR036779">
    <property type="entry name" value="LysM_dom_sf"/>
</dbReference>